<gene>
    <name evidence="1" type="ORF">SI7747_UN021772</name>
</gene>
<dbReference type="EMBL" id="CACRZD030000307">
    <property type="protein sequence ID" value="CAA6675430.1"/>
    <property type="molecule type" value="Genomic_DNA"/>
</dbReference>
<sequence length="36" mass="4098">MSLTYTILSKYVIFSYCDSDFCMSSVQSLLFSCNLS</sequence>
<proteinExistence type="predicted"/>
<keyword evidence="2" id="KW-1185">Reference proteome</keyword>
<dbReference type="Proteomes" id="UP001189122">
    <property type="component" value="Unassembled WGS sequence"/>
</dbReference>
<organism evidence="1 2">
    <name type="scientific">Spirodela intermedia</name>
    <name type="common">Intermediate duckweed</name>
    <dbReference type="NCBI Taxonomy" id="51605"/>
    <lineage>
        <taxon>Eukaryota</taxon>
        <taxon>Viridiplantae</taxon>
        <taxon>Streptophyta</taxon>
        <taxon>Embryophyta</taxon>
        <taxon>Tracheophyta</taxon>
        <taxon>Spermatophyta</taxon>
        <taxon>Magnoliopsida</taxon>
        <taxon>Liliopsida</taxon>
        <taxon>Araceae</taxon>
        <taxon>Lemnoideae</taxon>
        <taxon>Spirodela</taxon>
    </lineage>
</organism>
<comment type="caution">
    <text evidence="1">The sequence shown here is derived from an EMBL/GenBank/DDBJ whole genome shotgun (WGS) entry which is preliminary data.</text>
</comment>
<evidence type="ECO:0000313" key="2">
    <source>
        <dbReference type="Proteomes" id="UP001189122"/>
    </source>
</evidence>
<reference evidence="2" key="1">
    <citation type="journal article" date="2020" name="Sci. Rep.">
        <title>Chromosome-scale genome assembly for the duckweed Spirodela intermedia, integrating cytogenetic maps, PacBio and Oxford Nanopore libraries.</title>
        <authorList>
            <person name="Hoang P.T.N."/>
            <person name="Fiebig A."/>
            <person name="Novak P."/>
            <person name="Macas J."/>
            <person name="Cao H.X."/>
            <person name="Stepanenko A."/>
            <person name="Chen G."/>
            <person name="Borisjuk N."/>
            <person name="Scholz U."/>
            <person name="Schubert I."/>
        </authorList>
    </citation>
    <scope>NUCLEOTIDE SEQUENCE [LARGE SCALE GENOMIC DNA]</scope>
</reference>
<name>A0ABN7EDQ0_SPIIN</name>
<protein>
    <submittedName>
        <fullName evidence="1">Uncharacterized protein</fullName>
    </submittedName>
</protein>
<accession>A0ABN7EDQ0</accession>
<evidence type="ECO:0000313" key="1">
    <source>
        <dbReference type="EMBL" id="CAA6675430.1"/>
    </source>
</evidence>